<organism evidence="19 20">
    <name type="scientific">Frankliniella fusca</name>
    <dbReference type="NCBI Taxonomy" id="407009"/>
    <lineage>
        <taxon>Eukaryota</taxon>
        <taxon>Metazoa</taxon>
        <taxon>Ecdysozoa</taxon>
        <taxon>Arthropoda</taxon>
        <taxon>Hexapoda</taxon>
        <taxon>Insecta</taxon>
        <taxon>Pterygota</taxon>
        <taxon>Neoptera</taxon>
        <taxon>Paraneoptera</taxon>
        <taxon>Thysanoptera</taxon>
        <taxon>Terebrantia</taxon>
        <taxon>Thripoidea</taxon>
        <taxon>Thripidae</taxon>
        <taxon>Frankliniella</taxon>
    </lineage>
</organism>
<comment type="subcellular location">
    <subcellularLocation>
        <location evidence="2">Cell membrane</location>
        <topology evidence="2">Lipid-anchor</topology>
        <topology evidence="2">GPI-anchor</topology>
    </subcellularLocation>
</comment>
<keyword evidence="6" id="KW-0645">Protease</keyword>
<proteinExistence type="inferred from homology"/>
<evidence type="ECO:0000313" key="19">
    <source>
        <dbReference type="EMBL" id="KAK3907461.1"/>
    </source>
</evidence>
<feature type="non-terminal residue" evidence="19">
    <location>
        <position position="1037"/>
    </location>
</feature>
<dbReference type="Gene3D" id="2.60.40.1910">
    <property type="match status" value="1"/>
</dbReference>
<gene>
    <name evidence="19" type="ORF">KUF71_002960</name>
</gene>
<keyword evidence="10" id="KW-0482">Metalloprotease</keyword>
<dbReference type="Pfam" id="PF01433">
    <property type="entry name" value="Peptidase_M1"/>
    <property type="match status" value="1"/>
</dbReference>
<evidence type="ECO:0000256" key="2">
    <source>
        <dbReference type="ARBA" id="ARBA00004609"/>
    </source>
</evidence>
<keyword evidence="13" id="KW-0449">Lipoprotein</keyword>
<evidence type="ECO:0000256" key="8">
    <source>
        <dbReference type="ARBA" id="ARBA00022729"/>
    </source>
</evidence>
<evidence type="ECO:0000256" key="3">
    <source>
        <dbReference type="ARBA" id="ARBA00010136"/>
    </source>
</evidence>
<evidence type="ECO:0000256" key="12">
    <source>
        <dbReference type="ARBA" id="ARBA00023180"/>
    </source>
</evidence>
<dbReference type="InterPro" id="IPR050344">
    <property type="entry name" value="Peptidase_M1_aminopeptidases"/>
</dbReference>
<dbReference type="InterPro" id="IPR027268">
    <property type="entry name" value="Peptidase_M4/M1_CTD_sf"/>
</dbReference>
<dbReference type="GO" id="GO:0005615">
    <property type="term" value="C:extracellular space"/>
    <property type="evidence" value="ECO:0007669"/>
    <property type="project" value="TreeGrafter"/>
</dbReference>
<dbReference type="GO" id="GO:0005737">
    <property type="term" value="C:cytoplasm"/>
    <property type="evidence" value="ECO:0007669"/>
    <property type="project" value="TreeGrafter"/>
</dbReference>
<dbReference type="GO" id="GO:0006508">
    <property type="term" value="P:proteolysis"/>
    <property type="evidence" value="ECO:0007669"/>
    <property type="project" value="UniProtKB-KW"/>
</dbReference>
<evidence type="ECO:0000256" key="10">
    <source>
        <dbReference type="ARBA" id="ARBA00023049"/>
    </source>
</evidence>
<reference evidence="19" key="1">
    <citation type="submission" date="2021-07" db="EMBL/GenBank/DDBJ databases">
        <authorList>
            <person name="Catto M.A."/>
            <person name="Jacobson A."/>
            <person name="Kennedy G."/>
            <person name="Labadie P."/>
            <person name="Hunt B.G."/>
            <person name="Srinivasan R."/>
        </authorList>
    </citation>
    <scope>NUCLEOTIDE SEQUENCE</scope>
    <source>
        <strain evidence="19">PL_HMW_Pooled</strain>
        <tissue evidence="19">Head</tissue>
    </source>
</reference>
<comment type="similarity">
    <text evidence="3">Belongs to the peptidase M1 family.</text>
</comment>
<dbReference type="PANTHER" id="PTHR11533">
    <property type="entry name" value="PROTEASE M1 ZINC METALLOPROTEASE"/>
    <property type="match status" value="1"/>
</dbReference>
<dbReference type="Gene3D" id="1.10.390.10">
    <property type="entry name" value="Neutral Protease Domain 2"/>
    <property type="match status" value="1"/>
</dbReference>
<evidence type="ECO:0000256" key="14">
    <source>
        <dbReference type="SAM" id="MobiDB-lite"/>
    </source>
</evidence>
<keyword evidence="4" id="KW-1003">Cell membrane</keyword>
<evidence type="ECO:0000256" key="1">
    <source>
        <dbReference type="ARBA" id="ARBA00001947"/>
    </source>
</evidence>
<protein>
    <submittedName>
        <fullName evidence="19">Aminopeptidase N</fullName>
    </submittedName>
</protein>
<evidence type="ECO:0000259" key="17">
    <source>
        <dbReference type="Pfam" id="PF11838"/>
    </source>
</evidence>
<evidence type="ECO:0000256" key="15">
    <source>
        <dbReference type="SAM" id="SignalP"/>
    </source>
</evidence>
<feature type="domain" description="Peptidase M1 membrane alanine aminopeptidase" evidence="16">
    <location>
        <begin position="384"/>
        <end position="508"/>
    </location>
</feature>
<keyword evidence="9" id="KW-0378">Hydrolase</keyword>
<feature type="region of interest" description="Disordered" evidence="14">
    <location>
        <begin position="37"/>
        <end position="62"/>
    </location>
</feature>
<accession>A0AAE1L540</accession>
<dbReference type="SUPFAM" id="SSF63737">
    <property type="entry name" value="Leukotriene A4 hydrolase N-terminal domain"/>
    <property type="match status" value="1"/>
</dbReference>
<dbReference type="InterPro" id="IPR042097">
    <property type="entry name" value="Aminopeptidase_N-like_N_sf"/>
</dbReference>
<reference evidence="19" key="2">
    <citation type="journal article" date="2023" name="BMC Genomics">
        <title>Pest status, molecular evolution, and epigenetic factors derived from the genome assembly of Frankliniella fusca, a thysanopteran phytovirus vector.</title>
        <authorList>
            <person name="Catto M.A."/>
            <person name="Labadie P.E."/>
            <person name="Jacobson A.L."/>
            <person name="Kennedy G.G."/>
            <person name="Srinivasan R."/>
            <person name="Hunt B.G."/>
        </authorList>
    </citation>
    <scope>NUCLEOTIDE SEQUENCE</scope>
    <source>
        <strain evidence="19">PL_HMW_Pooled</strain>
    </source>
</reference>
<feature type="chain" id="PRO_5042138337" evidence="15">
    <location>
        <begin position="22"/>
        <end position="1037"/>
    </location>
</feature>
<feature type="domain" description="ERAP1-like C-terminal" evidence="17">
    <location>
        <begin position="612"/>
        <end position="916"/>
    </location>
</feature>
<name>A0AAE1L540_9NEOP</name>
<dbReference type="GO" id="GO:0005886">
    <property type="term" value="C:plasma membrane"/>
    <property type="evidence" value="ECO:0007669"/>
    <property type="project" value="UniProtKB-SubCell"/>
</dbReference>
<dbReference type="GO" id="GO:0098552">
    <property type="term" value="C:side of membrane"/>
    <property type="evidence" value="ECO:0007669"/>
    <property type="project" value="UniProtKB-KW"/>
</dbReference>
<dbReference type="Gene3D" id="1.25.50.20">
    <property type="match status" value="1"/>
</dbReference>
<comment type="cofactor">
    <cofactor evidence="1">
        <name>Zn(2+)</name>
        <dbReference type="ChEBI" id="CHEBI:29105"/>
    </cofactor>
</comment>
<evidence type="ECO:0000259" key="18">
    <source>
        <dbReference type="Pfam" id="PF17900"/>
    </source>
</evidence>
<dbReference type="GO" id="GO:0043171">
    <property type="term" value="P:peptide catabolic process"/>
    <property type="evidence" value="ECO:0007669"/>
    <property type="project" value="TreeGrafter"/>
</dbReference>
<feature type="domain" description="Aminopeptidase N-like N-terminal" evidence="18">
    <location>
        <begin position="95"/>
        <end position="264"/>
    </location>
</feature>
<evidence type="ECO:0000256" key="5">
    <source>
        <dbReference type="ARBA" id="ARBA00022622"/>
    </source>
</evidence>
<dbReference type="GO" id="GO:0008270">
    <property type="term" value="F:zinc ion binding"/>
    <property type="evidence" value="ECO:0007669"/>
    <property type="project" value="InterPro"/>
</dbReference>
<dbReference type="GO" id="GO:0042277">
    <property type="term" value="F:peptide binding"/>
    <property type="evidence" value="ECO:0007669"/>
    <property type="project" value="TreeGrafter"/>
</dbReference>
<evidence type="ECO:0000259" key="16">
    <source>
        <dbReference type="Pfam" id="PF01433"/>
    </source>
</evidence>
<feature type="signal peptide" evidence="15">
    <location>
        <begin position="1"/>
        <end position="21"/>
    </location>
</feature>
<dbReference type="Pfam" id="PF11838">
    <property type="entry name" value="ERAP1_C"/>
    <property type="match status" value="1"/>
</dbReference>
<keyword evidence="8 15" id="KW-0732">Signal</keyword>
<keyword evidence="12" id="KW-0325">Glycoprotein</keyword>
<evidence type="ECO:0000256" key="7">
    <source>
        <dbReference type="ARBA" id="ARBA00022723"/>
    </source>
</evidence>
<dbReference type="PANTHER" id="PTHR11533:SF294">
    <property type="entry name" value="THYROTROPIN-RELEASING HORMONE-DEGRADING ECTOENZYME"/>
    <property type="match status" value="1"/>
</dbReference>
<dbReference type="AlphaFoldDB" id="A0AAE1L540"/>
<sequence length="1037" mass="109908">GLARTTWLLLCLAACAQGLHADTGPRVVSAASVPEVSAGTSVPGVSADTSVPGVSAGTSVPGVSTGSLAPGVSTGTLAPVVLSPGSTSTGFRVLSYDVQLLVDDGDTFDTSTLMTLEADEAVDEIVVHARDIVVDPKVSVYGRVSGVSTRIPCSVQVDGEEVHIALSRPLTVGVRYEVTMTASGTLGNPSDGGLVRATFDKGSSWVVAARGAGRRLFPCVDTPDALADITLRVSRPSSHVALANADLNKTEDIAAASSRDTFATARLAPHQVGLVVAPLQGAVLDQDAAVALWARAGAAPVADRVLRYAGALSDAVENLSGLPAALRHVAVVALPGLRAAAPAAPGLVQLDEAQLVAVVNAAVPPSAHRAALLHVAEALAQPEVRAAARPLRWRDAWATRALAAHLRHRLADQVAGRWQLSQQQVSLQMQDVLEAGGWVDSVADPAGDEDDGYPSRADVDRGAALIRMLEYAISPKRFDEAVRSFYQLSAQRPVSADDLVDSLADATYAGSDDLPPGVTVAAVLASWTANPGYPVVTVLRDYEDNTMTVSQKPFSWSAHLARDATEWWLPLSYTYAQEAQNDRTPDPRPRAWLVPGENDMVVEMVHLSPFDWVYFNMHLGAPYRVNYDVPNWLMLTTELRSVRFDGVLPPVARAHLLADAFALARAGELDYVLALDLLPYLEQEDDAVPWQVARRSLAFLEARLEGAALELLRQLESLLLLPVYTEAQFQMDGEGEAGAGPAVLLRRELAATWACEAGLRACLDHADGLYRQWRVQGSPPPPGFAEATLCRAVAADVSGALDGILVALGRSSLVGGERLSYVRAAGCAPTEALLEKVVDQALSVSGPFLASEVSDLLLTIGSKKPTGLALVTHYLEKYHYEIRHRTGDVDFVRTLSLHLASQVSSQDQLNELVAAVRAAVRGAGEAADGVVLEAAVRRQVAVNLDWSRRHAEEVDDWLRVYVGTRVPVTTPAPTSTDADTTTALTTTTMTTTTMTTTTSTMTTTSVPAGASLSRPGARLCSTTLLLLAVVGRLKSVM</sequence>
<evidence type="ECO:0000256" key="4">
    <source>
        <dbReference type="ARBA" id="ARBA00022475"/>
    </source>
</evidence>
<dbReference type="FunFam" id="2.60.40.1910:FF:000008">
    <property type="entry name" value="Aminopeptidase"/>
    <property type="match status" value="1"/>
</dbReference>
<evidence type="ECO:0000256" key="9">
    <source>
        <dbReference type="ARBA" id="ARBA00022801"/>
    </source>
</evidence>
<dbReference type="Pfam" id="PF17900">
    <property type="entry name" value="Peptidase_M1_N"/>
    <property type="match status" value="1"/>
</dbReference>
<dbReference type="EMBL" id="JAHWGI010000011">
    <property type="protein sequence ID" value="KAK3907461.1"/>
    <property type="molecule type" value="Genomic_DNA"/>
</dbReference>
<dbReference type="GO" id="GO:0070006">
    <property type="term" value="F:metalloaminopeptidase activity"/>
    <property type="evidence" value="ECO:0007669"/>
    <property type="project" value="TreeGrafter"/>
</dbReference>
<keyword evidence="5" id="KW-0336">GPI-anchor</keyword>
<keyword evidence="20" id="KW-1185">Reference proteome</keyword>
<keyword evidence="7" id="KW-0479">Metal-binding</keyword>
<keyword evidence="11" id="KW-0472">Membrane</keyword>
<comment type="caution">
    <text evidence="19">The sequence shown here is derived from an EMBL/GenBank/DDBJ whole genome shotgun (WGS) entry which is preliminary data.</text>
</comment>
<dbReference type="InterPro" id="IPR014782">
    <property type="entry name" value="Peptidase_M1_dom"/>
</dbReference>
<evidence type="ECO:0000256" key="6">
    <source>
        <dbReference type="ARBA" id="ARBA00022670"/>
    </source>
</evidence>
<evidence type="ECO:0000313" key="20">
    <source>
        <dbReference type="Proteomes" id="UP001219518"/>
    </source>
</evidence>
<keyword evidence="19" id="KW-0031">Aminopeptidase</keyword>
<dbReference type="Proteomes" id="UP001219518">
    <property type="component" value="Unassembled WGS sequence"/>
</dbReference>
<dbReference type="SUPFAM" id="SSF55486">
    <property type="entry name" value="Metalloproteases ('zincins'), catalytic domain"/>
    <property type="match status" value="1"/>
</dbReference>
<evidence type="ECO:0000256" key="11">
    <source>
        <dbReference type="ARBA" id="ARBA00023136"/>
    </source>
</evidence>
<evidence type="ECO:0000256" key="13">
    <source>
        <dbReference type="ARBA" id="ARBA00023288"/>
    </source>
</evidence>
<dbReference type="InterPro" id="IPR024571">
    <property type="entry name" value="ERAP1-like_C_dom"/>
</dbReference>
<dbReference type="Gene3D" id="2.60.40.1730">
    <property type="entry name" value="tricorn interacting facor f3 domain"/>
    <property type="match status" value="1"/>
</dbReference>
<dbReference type="InterPro" id="IPR045357">
    <property type="entry name" value="Aminopeptidase_N-like_N"/>
</dbReference>